<dbReference type="EMBL" id="CP106679">
    <property type="protein sequence ID" value="UXP31672.1"/>
    <property type="molecule type" value="Genomic_DNA"/>
</dbReference>
<dbReference type="RefSeq" id="WP_262309111.1">
    <property type="nucleotide sequence ID" value="NZ_CP106679.1"/>
</dbReference>
<name>A0ABY6CMC4_9BACT</name>
<gene>
    <name evidence="3" type="ORF">N6H18_15085</name>
</gene>
<evidence type="ECO:0000313" key="4">
    <source>
        <dbReference type="Proteomes" id="UP001065174"/>
    </source>
</evidence>
<reference evidence="3" key="1">
    <citation type="submission" date="2022-09" db="EMBL/GenBank/DDBJ databases">
        <title>Comparative genomics and taxonomic characterization of three novel marine species of genus Reichenbachiella exhibiting antioxidant and polysaccharide degradation activities.</title>
        <authorList>
            <person name="Muhammad N."/>
            <person name="Lee Y.-J."/>
            <person name="Ko J."/>
            <person name="Kim S.-G."/>
        </authorList>
    </citation>
    <scope>NUCLEOTIDE SEQUENCE</scope>
    <source>
        <strain evidence="3">BKB1-1</strain>
    </source>
</reference>
<feature type="region of interest" description="Disordered" evidence="1">
    <location>
        <begin position="134"/>
        <end position="169"/>
    </location>
</feature>
<protein>
    <recommendedName>
        <fullName evidence="5">DUF5723 domain-containing protein</fullName>
    </recommendedName>
</protein>
<organism evidence="3 4">
    <name type="scientific">Reichenbachiella agarivorans</name>
    <dbReference type="NCBI Taxonomy" id="2979464"/>
    <lineage>
        <taxon>Bacteria</taxon>
        <taxon>Pseudomonadati</taxon>
        <taxon>Bacteroidota</taxon>
        <taxon>Cytophagia</taxon>
        <taxon>Cytophagales</taxon>
        <taxon>Reichenbachiellaceae</taxon>
        <taxon>Reichenbachiella</taxon>
    </lineage>
</organism>
<evidence type="ECO:0000313" key="3">
    <source>
        <dbReference type="EMBL" id="UXP31672.1"/>
    </source>
</evidence>
<dbReference type="Proteomes" id="UP001065174">
    <property type="component" value="Chromosome"/>
</dbReference>
<proteinExistence type="predicted"/>
<evidence type="ECO:0008006" key="5">
    <source>
        <dbReference type="Google" id="ProtNLM"/>
    </source>
</evidence>
<accession>A0ABY6CMC4</accession>
<keyword evidence="2" id="KW-0732">Signal</keyword>
<feature type="signal peptide" evidence="2">
    <location>
        <begin position="1"/>
        <end position="20"/>
    </location>
</feature>
<sequence>MRKILLLLVVVTSITTLTYAQETEEEDPFADYSYLWEDTKKDKKKKKKDKESQPTVIESSDPVVADTTKQVQAEPVMIADSLMTESVLADSLVNESPLLTDSLVEEQPYVFVDSATVETSPTAEELAALQQEQMLQDSAKQARKEAKREERKEKDKDKEPTEDFRAGLPPVNASSSINGGFTYTVIDGKAYAGLVLAPELNLGKVGVGIDVPVLYGLDDKKFRTEMFEDGVGALRLIRYVRVGQQKVDPVYVQVGSMAGTMIGYGGLINNYSNSISYEKRKIGLHYDINVKGLAGLEGLYSDFDPASFNLFAVRPYVRPLSWTFIPIVRSLEIGGTYVSDHDQTALLSTDAGETTYTFTKDGISAFNIDAGMTLLRVPFIQIDLFGGYNKLNVSNQVLLDSISVLQTTSMIETPTSTFADGHGINVGFNFRFHFIADMLSADLRVERLSYSDYYLPQFFDTYYEIDKDRKILSLASAKKMSGIYGSLEGHVLKKLTFGGSLMIPDDITEETPATVTLNADVDRLFDKFSLHAQYFKGGLSDLNDVFVLDENSLAKVRFVYHLNRFIVAGVDYFYTFTPTEEGYKTTQYISPYFGMSIQF</sequence>
<evidence type="ECO:0000256" key="1">
    <source>
        <dbReference type="SAM" id="MobiDB-lite"/>
    </source>
</evidence>
<feature type="chain" id="PRO_5046250646" description="DUF5723 domain-containing protein" evidence="2">
    <location>
        <begin position="21"/>
        <end position="599"/>
    </location>
</feature>
<feature type="compositionally biased region" description="Basic and acidic residues" evidence="1">
    <location>
        <begin position="140"/>
        <end position="165"/>
    </location>
</feature>
<keyword evidence="4" id="KW-1185">Reference proteome</keyword>
<feature type="region of interest" description="Disordered" evidence="1">
    <location>
        <begin position="40"/>
        <end position="68"/>
    </location>
</feature>
<evidence type="ECO:0000256" key="2">
    <source>
        <dbReference type="SAM" id="SignalP"/>
    </source>
</evidence>